<gene>
    <name evidence="1" type="ORF">S03H2_35666</name>
</gene>
<protein>
    <submittedName>
        <fullName evidence="1">Uncharacterized protein</fullName>
    </submittedName>
</protein>
<organism evidence="1">
    <name type="scientific">marine sediment metagenome</name>
    <dbReference type="NCBI Taxonomy" id="412755"/>
    <lineage>
        <taxon>unclassified sequences</taxon>
        <taxon>metagenomes</taxon>
        <taxon>ecological metagenomes</taxon>
    </lineage>
</organism>
<comment type="caution">
    <text evidence="1">The sequence shown here is derived from an EMBL/GenBank/DDBJ whole genome shotgun (WGS) entry which is preliminary data.</text>
</comment>
<sequence>MGIPENINFCLFAECHYLEGEECTVEECIYNAKWVAWWVQNQIMGRFVHSIPPEGKKAVKNIYYDPDKKKYTMVREE</sequence>
<proteinExistence type="predicted"/>
<reference evidence="1" key="1">
    <citation type="journal article" date="2014" name="Front. Microbiol.">
        <title>High frequency of phylogenetically diverse reductive dehalogenase-homologous genes in deep subseafloor sedimentary metagenomes.</title>
        <authorList>
            <person name="Kawai M."/>
            <person name="Futagami T."/>
            <person name="Toyoda A."/>
            <person name="Takaki Y."/>
            <person name="Nishi S."/>
            <person name="Hori S."/>
            <person name="Arai W."/>
            <person name="Tsubouchi T."/>
            <person name="Morono Y."/>
            <person name="Uchiyama I."/>
            <person name="Ito T."/>
            <person name="Fujiyama A."/>
            <person name="Inagaki F."/>
            <person name="Takami H."/>
        </authorList>
    </citation>
    <scope>NUCLEOTIDE SEQUENCE</scope>
    <source>
        <strain evidence="1">Expedition CK06-06</strain>
    </source>
</reference>
<dbReference type="AlphaFoldDB" id="X1GYE5"/>
<dbReference type="EMBL" id="BARU01021837">
    <property type="protein sequence ID" value="GAH49880.1"/>
    <property type="molecule type" value="Genomic_DNA"/>
</dbReference>
<evidence type="ECO:0000313" key="1">
    <source>
        <dbReference type="EMBL" id="GAH49880.1"/>
    </source>
</evidence>
<name>X1GYE5_9ZZZZ</name>
<accession>X1GYE5</accession>